<feature type="transmembrane region" description="Helical" evidence="1">
    <location>
        <begin position="273"/>
        <end position="291"/>
    </location>
</feature>
<feature type="domain" description="CAAX prenyl protease 2/Lysostaphin resistance protein A-like" evidence="2">
    <location>
        <begin position="157"/>
        <end position="245"/>
    </location>
</feature>
<keyword evidence="1" id="KW-1133">Transmembrane helix</keyword>
<evidence type="ECO:0000256" key="1">
    <source>
        <dbReference type="SAM" id="Phobius"/>
    </source>
</evidence>
<dbReference type="GO" id="GO:0080120">
    <property type="term" value="P:CAAX-box protein maturation"/>
    <property type="evidence" value="ECO:0007669"/>
    <property type="project" value="UniProtKB-ARBA"/>
</dbReference>
<dbReference type="PANTHER" id="PTHR43592">
    <property type="entry name" value="CAAX AMINO TERMINAL PROTEASE"/>
    <property type="match status" value="1"/>
</dbReference>
<keyword evidence="3" id="KW-0378">Hydrolase</keyword>
<evidence type="ECO:0000313" key="4">
    <source>
        <dbReference type="Proteomes" id="UP001207408"/>
    </source>
</evidence>
<gene>
    <name evidence="3" type="ORF">OM074_14710</name>
</gene>
<feature type="transmembrane region" description="Helical" evidence="1">
    <location>
        <begin position="59"/>
        <end position="76"/>
    </location>
</feature>
<evidence type="ECO:0000259" key="2">
    <source>
        <dbReference type="Pfam" id="PF02517"/>
    </source>
</evidence>
<keyword evidence="1" id="KW-0812">Transmembrane</keyword>
<dbReference type="EMBL" id="JAPDPI010000032">
    <property type="protein sequence ID" value="MCW3806886.1"/>
    <property type="molecule type" value="Genomic_DNA"/>
</dbReference>
<dbReference type="GO" id="GO:0004175">
    <property type="term" value="F:endopeptidase activity"/>
    <property type="evidence" value="ECO:0007669"/>
    <property type="project" value="UniProtKB-ARBA"/>
</dbReference>
<dbReference type="PANTHER" id="PTHR43592:SF15">
    <property type="entry name" value="CAAX AMINO TERMINAL PROTEASE FAMILY PROTEIN"/>
    <property type="match status" value="1"/>
</dbReference>
<sequence length="300" mass="34117">MQNLKALSSFQQLILLFFLIILSWLITNIIGSLIGIIIWDYKTISDFNIALKHPGYLKYIQTIQSIGLFILPPIIFTKLCGYNTHQWLKVISPKLTFFILSIIAVLVAQPFISFSGVFNAQLHLPDPMATIENWMREKENQALLITTTFLTTTHWTQIILNIIIIAIIPAVGEELLFRGSIQKLLISITQNHHISILITAFLFSALHMQFFGFLPRFFLGAIFGYLFIYGGNLWLPIIAHFINNASAYIYYIYAIKNGSDNTTPLVANNDYPNIILVGFSIVGILMIILYFKKQNKVIAP</sequence>
<comment type="caution">
    <text evidence="3">The sequence shown here is derived from an EMBL/GenBank/DDBJ whole genome shotgun (WGS) entry which is preliminary data.</text>
</comment>
<protein>
    <submittedName>
        <fullName evidence="3">CPBP family intramembrane metalloprotease</fullName>
    </submittedName>
</protein>
<name>A0AAE3MFZ2_9BACT</name>
<dbReference type="RefSeq" id="WP_301200761.1">
    <property type="nucleotide sequence ID" value="NZ_JAPDPI010000032.1"/>
</dbReference>
<dbReference type="Pfam" id="PF02517">
    <property type="entry name" value="Rce1-like"/>
    <property type="match status" value="1"/>
</dbReference>
<evidence type="ECO:0000313" key="3">
    <source>
        <dbReference type="EMBL" id="MCW3806886.1"/>
    </source>
</evidence>
<keyword evidence="1" id="KW-0472">Membrane</keyword>
<feature type="transmembrane region" description="Helical" evidence="1">
    <location>
        <begin position="12"/>
        <end position="39"/>
    </location>
</feature>
<proteinExistence type="predicted"/>
<dbReference type="InterPro" id="IPR003675">
    <property type="entry name" value="Rce1/LyrA-like_dom"/>
</dbReference>
<keyword evidence="4" id="KW-1185">Reference proteome</keyword>
<feature type="transmembrane region" description="Helical" evidence="1">
    <location>
        <begin position="233"/>
        <end position="253"/>
    </location>
</feature>
<dbReference type="GO" id="GO:0008237">
    <property type="term" value="F:metallopeptidase activity"/>
    <property type="evidence" value="ECO:0007669"/>
    <property type="project" value="UniProtKB-KW"/>
</dbReference>
<organism evidence="3 4">
    <name type="scientific">Plebeiibacterium marinum</name>
    <dbReference type="NCBI Taxonomy" id="2992111"/>
    <lineage>
        <taxon>Bacteria</taxon>
        <taxon>Pseudomonadati</taxon>
        <taxon>Bacteroidota</taxon>
        <taxon>Bacteroidia</taxon>
        <taxon>Marinilabiliales</taxon>
        <taxon>Marinilabiliaceae</taxon>
        <taxon>Plebeiibacterium</taxon>
    </lineage>
</organism>
<dbReference type="Proteomes" id="UP001207408">
    <property type="component" value="Unassembled WGS sequence"/>
</dbReference>
<feature type="transmembrane region" description="Helical" evidence="1">
    <location>
        <begin position="154"/>
        <end position="172"/>
    </location>
</feature>
<keyword evidence="3" id="KW-0482">Metalloprotease</keyword>
<keyword evidence="3" id="KW-0645">Protease</keyword>
<feature type="transmembrane region" description="Helical" evidence="1">
    <location>
        <begin position="184"/>
        <end position="204"/>
    </location>
</feature>
<feature type="transmembrane region" description="Helical" evidence="1">
    <location>
        <begin position="210"/>
        <end position="228"/>
    </location>
</feature>
<accession>A0AAE3MFZ2</accession>
<dbReference type="AlphaFoldDB" id="A0AAE3MFZ2"/>
<feature type="transmembrane region" description="Helical" evidence="1">
    <location>
        <begin position="97"/>
        <end position="118"/>
    </location>
</feature>
<reference evidence="3" key="1">
    <citation type="submission" date="2022-10" db="EMBL/GenBank/DDBJ databases">
        <authorList>
            <person name="Yu W.X."/>
        </authorList>
    </citation>
    <scope>NUCLEOTIDE SEQUENCE</scope>
    <source>
        <strain evidence="3">D04</strain>
    </source>
</reference>